<keyword evidence="3" id="KW-1003">Cell membrane</keyword>
<evidence type="ECO:0000256" key="4">
    <source>
        <dbReference type="ARBA" id="ARBA00022622"/>
    </source>
</evidence>
<evidence type="ECO:0000256" key="5">
    <source>
        <dbReference type="ARBA" id="ARBA00022729"/>
    </source>
</evidence>
<organism evidence="13">
    <name type="scientific">Trypanosoma brucei</name>
    <dbReference type="NCBI Taxonomy" id="5691"/>
    <lineage>
        <taxon>Eukaryota</taxon>
        <taxon>Discoba</taxon>
        <taxon>Euglenozoa</taxon>
        <taxon>Kinetoplastea</taxon>
        <taxon>Metakinetoplastina</taxon>
        <taxon>Trypanosomatida</taxon>
        <taxon>Trypanosomatidae</taxon>
        <taxon>Trypanosoma</taxon>
    </lineage>
</organism>
<evidence type="ECO:0000256" key="8">
    <source>
        <dbReference type="ARBA" id="ARBA00023288"/>
    </source>
</evidence>
<evidence type="ECO:0000259" key="12">
    <source>
        <dbReference type="Pfam" id="PF13206"/>
    </source>
</evidence>
<dbReference type="AlphaFoldDB" id="A0A1V0FXS9"/>
<comment type="subcellular location">
    <subcellularLocation>
        <location evidence="2">Cell membrane</location>
        <topology evidence="2">Lipid-anchor</topology>
        <topology evidence="2">GPI-anchor</topology>
    </subcellularLocation>
</comment>
<comment type="function">
    <text evidence="1">VSG forms a coat on the surface of the parasite. The trypanosome evades the immune response of the host by expressing a series of antigenically distinct VSGs from an estimated 1000 VSG genes.</text>
</comment>
<dbReference type="EMBL" id="KY404296">
    <property type="protein sequence ID" value="ARB50547.1"/>
    <property type="molecule type" value="Genomic_DNA"/>
</dbReference>
<feature type="chain" id="PRO_5013296168" evidence="10">
    <location>
        <begin position="28"/>
        <end position="523"/>
    </location>
</feature>
<dbReference type="GO" id="GO:0005886">
    <property type="term" value="C:plasma membrane"/>
    <property type="evidence" value="ECO:0007669"/>
    <property type="project" value="UniProtKB-SubCell"/>
</dbReference>
<evidence type="ECO:0000256" key="3">
    <source>
        <dbReference type="ARBA" id="ARBA00022475"/>
    </source>
</evidence>
<evidence type="ECO:0000256" key="7">
    <source>
        <dbReference type="ARBA" id="ARBA00023180"/>
    </source>
</evidence>
<feature type="domain" description="Trypanosome variant surface glycoprotein C-terminal" evidence="11">
    <location>
        <begin position="409"/>
        <end position="522"/>
    </location>
</feature>
<accession>A0A1V0FXS9</accession>
<keyword evidence="8" id="KW-0449">Lipoprotein</keyword>
<sequence length="523" mass="54513">MRLDQRPTKAALALALLIITGAHRTEAAAATKGENRQPFGVLCSVILAHKNLQDKHKPSAAAKDAAVKAQHIALILREHSAIAKMADKTGAASGEPAETTNLPDKCKGSSKTQCQAAAKYLKGLEPADKHNLKLAASTTSPLYARINKTVEAMKAITTSTADYFGESDSAAKIKQDLEEAIYGTGDTKSSLKLTGAGSTRQQHCGAASLGGTSSKNSLAETLTCLCASDSTNSDTAACYSGSATQQQFDQQGRPLAAWGQIEGKCKTEGHHQAGDAATNLAAATTAIRQLLYQPKGNGGAIGYIGYVGSTGAAGNCDGVDTGGTGPCATFVSGANTIQEPAWLGALDKAAQKKQELKGEQRTTLQAEIQLTNLNESLTNLLQLNAMAIQQQTQKGPGAAAKAAKEAADCSSITKKTGCQAKAECTWERTDKSEGDHCKLNATAVGQQATQAETNGATATTGCARHGNDKAKCEADKAGDKQNCAFRKDKDGETEPDKEMCRNGSFLVNKQLALMVSAFLALLF</sequence>
<keyword evidence="6" id="KW-0472">Membrane</keyword>
<dbReference type="Gene3D" id="3.30.1680.30">
    <property type="match status" value="1"/>
</dbReference>
<keyword evidence="4" id="KW-0336">GPI-anchor</keyword>
<dbReference type="Pfam" id="PF13206">
    <property type="entry name" value="VSG_B"/>
    <property type="match status" value="1"/>
</dbReference>
<dbReference type="VEuPathDB" id="TriTrypDB:Tb427_000242400"/>
<protein>
    <submittedName>
        <fullName evidence="13">Variant surface glycoprotein</fullName>
    </submittedName>
</protein>
<keyword evidence="7" id="KW-0325">Glycoprotein</keyword>
<evidence type="ECO:0000256" key="1">
    <source>
        <dbReference type="ARBA" id="ARBA00002523"/>
    </source>
</evidence>
<evidence type="ECO:0000256" key="2">
    <source>
        <dbReference type="ARBA" id="ARBA00004609"/>
    </source>
</evidence>
<evidence type="ECO:0000256" key="6">
    <source>
        <dbReference type="ARBA" id="ARBA00023136"/>
    </source>
</evidence>
<feature type="region of interest" description="Disordered" evidence="9">
    <location>
        <begin position="87"/>
        <end position="108"/>
    </location>
</feature>
<name>A0A1V0FXS9_9TRYP</name>
<reference evidence="13" key="1">
    <citation type="submission" date="2016-12" db="EMBL/GenBank/DDBJ databases">
        <title>Extending the VSGnome of Trypanosoma brucei strain TREU927.</title>
        <authorList>
            <person name="Cross G.A."/>
        </authorList>
    </citation>
    <scope>NUCLEOTIDE SEQUENCE</scope>
    <source>
        <strain evidence="13">Tb927.99.146</strain>
    </source>
</reference>
<evidence type="ECO:0000256" key="10">
    <source>
        <dbReference type="SAM" id="SignalP"/>
    </source>
</evidence>
<feature type="signal peptide" evidence="10">
    <location>
        <begin position="1"/>
        <end position="27"/>
    </location>
</feature>
<keyword evidence="5 10" id="KW-0732">Signal</keyword>
<evidence type="ECO:0000313" key="13">
    <source>
        <dbReference type="EMBL" id="ARB50547.1"/>
    </source>
</evidence>
<evidence type="ECO:0000256" key="9">
    <source>
        <dbReference type="SAM" id="MobiDB-lite"/>
    </source>
</evidence>
<dbReference type="GO" id="GO:0098552">
    <property type="term" value="C:side of membrane"/>
    <property type="evidence" value="ECO:0007669"/>
    <property type="project" value="UniProtKB-KW"/>
</dbReference>
<dbReference type="VEuPathDB" id="TriTrypDB:Tb1125.Tb10.v4.0152"/>
<evidence type="ECO:0000259" key="11">
    <source>
        <dbReference type="Pfam" id="PF10659"/>
    </source>
</evidence>
<dbReference type="InterPro" id="IPR019609">
    <property type="entry name" value="Variant_surf_glycoprt_trypan_C"/>
</dbReference>
<dbReference type="Pfam" id="PF10659">
    <property type="entry name" value="Trypan_glycop_C"/>
    <property type="match status" value="1"/>
</dbReference>
<feature type="domain" description="Trypanosome variant surface glycoprotein B-type N-terminal" evidence="12">
    <location>
        <begin position="19"/>
        <end position="370"/>
    </location>
</feature>
<proteinExistence type="predicted"/>
<dbReference type="InterPro" id="IPR025932">
    <property type="entry name" value="Trypano_VSG_B_N_dom"/>
</dbReference>
<dbReference type="VEuPathDB" id="TriTrypDB:Tb10.v4.0152"/>